<dbReference type="EMBL" id="QCYY01000544">
    <property type="protein sequence ID" value="ROT84418.1"/>
    <property type="molecule type" value="Genomic_DNA"/>
</dbReference>
<evidence type="ECO:0000256" key="11">
    <source>
        <dbReference type="SAM" id="MobiDB-lite"/>
    </source>
</evidence>
<dbReference type="SUPFAM" id="SSF100939">
    <property type="entry name" value="SPOC domain-like"/>
    <property type="match status" value="1"/>
</dbReference>
<evidence type="ECO:0000313" key="14">
    <source>
        <dbReference type="Proteomes" id="UP000283509"/>
    </source>
</evidence>
<dbReference type="Gene3D" id="2.40.290.10">
    <property type="match status" value="1"/>
</dbReference>
<dbReference type="InterPro" id="IPR036465">
    <property type="entry name" value="vWFA_dom_sf"/>
</dbReference>
<organism evidence="13 14">
    <name type="scientific">Penaeus vannamei</name>
    <name type="common">Whiteleg shrimp</name>
    <name type="synonym">Litopenaeus vannamei</name>
    <dbReference type="NCBI Taxonomy" id="6689"/>
    <lineage>
        <taxon>Eukaryota</taxon>
        <taxon>Metazoa</taxon>
        <taxon>Ecdysozoa</taxon>
        <taxon>Arthropoda</taxon>
        <taxon>Crustacea</taxon>
        <taxon>Multicrustacea</taxon>
        <taxon>Malacostraca</taxon>
        <taxon>Eumalacostraca</taxon>
        <taxon>Eucarida</taxon>
        <taxon>Decapoda</taxon>
        <taxon>Dendrobranchiata</taxon>
        <taxon>Penaeoidea</taxon>
        <taxon>Penaeidae</taxon>
        <taxon>Penaeus</taxon>
    </lineage>
</organism>
<evidence type="ECO:0000256" key="2">
    <source>
        <dbReference type="ARBA" id="ARBA00022741"/>
    </source>
</evidence>
<evidence type="ECO:0000256" key="7">
    <source>
        <dbReference type="ARBA" id="ARBA00023125"/>
    </source>
</evidence>
<dbReference type="GO" id="GO:0016787">
    <property type="term" value="F:hydrolase activity"/>
    <property type="evidence" value="ECO:0007669"/>
    <property type="project" value="UniProtKB-KW"/>
</dbReference>
<dbReference type="GO" id="GO:0003690">
    <property type="term" value="F:double-stranded DNA binding"/>
    <property type="evidence" value="ECO:0007669"/>
    <property type="project" value="TreeGrafter"/>
</dbReference>
<gene>
    <name evidence="13" type="ORF">C7M84_022392</name>
</gene>
<keyword evidence="9" id="KW-0234">DNA repair</keyword>
<dbReference type="InterPro" id="IPR006164">
    <property type="entry name" value="DNA_bd_Ku70/Ku80"/>
</dbReference>
<keyword evidence="8" id="KW-0233">DNA recombination</keyword>
<dbReference type="GO" id="GO:0043564">
    <property type="term" value="C:Ku70:Ku80 complex"/>
    <property type="evidence" value="ECO:0007669"/>
    <property type="project" value="TreeGrafter"/>
</dbReference>
<name>A0A423U6S0_PENVA</name>
<dbReference type="AlphaFoldDB" id="A0A423U6S0"/>
<keyword evidence="7" id="KW-0238">DNA-binding</keyword>
<accession>A0A423U6S0</accession>
<keyword evidence="3" id="KW-0227">DNA damage</keyword>
<dbReference type="OrthoDB" id="30826at2759"/>
<dbReference type="Gene3D" id="3.40.50.410">
    <property type="entry name" value="von Willebrand factor, type A domain"/>
    <property type="match status" value="1"/>
</dbReference>
<evidence type="ECO:0000256" key="5">
    <source>
        <dbReference type="ARBA" id="ARBA00022806"/>
    </source>
</evidence>
<keyword evidence="10" id="KW-0539">Nucleus</keyword>
<dbReference type="STRING" id="6689.A0A423U6S0"/>
<evidence type="ECO:0000256" key="1">
    <source>
        <dbReference type="ARBA" id="ARBA00004123"/>
    </source>
</evidence>
<proteinExistence type="predicted"/>
<dbReference type="InterPro" id="IPR005161">
    <property type="entry name" value="Ku_N"/>
</dbReference>
<keyword evidence="5 13" id="KW-0347">Helicase</keyword>
<comment type="subcellular location">
    <subcellularLocation>
        <location evidence="1">Nucleus</location>
    </subcellularLocation>
</comment>
<dbReference type="GO" id="GO:0000723">
    <property type="term" value="P:telomere maintenance"/>
    <property type="evidence" value="ECO:0007669"/>
    <property type="project" value="TreeGrafter"/>
</dbReference>
<dbReference type="InterPro" id="IPR016194">
    <property type="entry name" value="SPOC-like_C_dom_sf"/>
</dbReference>
<dbReference type="GO" id="GO:0006303">
    <property type="term" value="P:double-strand break repair via nonhomologous end joining"/>
    <property type="evidence" value="ECO:0007669"/>
    <property type="project" value="InterPro"/>
</dbReference>
<dbReference type="GO" id="GO:0042162">
    <property type="term" value="F:telomeric DNA binding"/>
    <property type="evidence" value="ECO:0007669"/>
    <property type="project" value="TreeGrafter"/>
</dbReference>
<dbReference type="SUPFAM" id="SSF53300">
    <property type="entry name" value="vWA-like"/>
    <property type="match status" value="1"/>
</dbReference>
<dbReference type="Pfam" id="PF02735">
    <property type="entry name" value="Ku"/>
    <property type="match status" value="1"/>
</dbReference>
<feature type="domain" description="Ku" evidence="12">
    <location>
        <begin position="203"/>
        <end position="342"/>
    </location>
</feature>
<feature type="compositionally biased region" description="Polar residues" evidence="11">
    <location>
        <begin position="97"/>
        <end position="113"/>
    </location>
</feature>
<dbReference type="Pfam" id="PF03731">
    <property type="entry name" value="Ku_N"/>
    <property type="match status" value="1"/>
</dbReference>
<reference evidence="13 14" key="2">
    <citation type="submission" date="2019-01" db="EMBL/GenBank/DDBJ databases">
        <title>The decoding of complex shrimp genome reveals the adaptation for benthos swimmer, frequently molting mechanism and breeding impact on genome.</title>
        <authorList>
            <person name="Sun Y."/>
            <person name="Gao Y."/>
            <person name="Yu Y."/>
        </authorList>
    </citation>
    <scope>NUCLEOTIDE SEQUENCE [LARGE SCALE GENOMIC DNA]</scope>
    <source>
        <tissue evidence="13">Muscle</tissue>
    </source>
</reference>
<evidence type="ECO:0000256" key="9">
    <source>
        <dbReference type="ARBA" id="ARBA00023204"/>
    </source>
</evidence>
<dbReference type="GO" id="GO:0005524">
    <property type="term" value="F:ATP binding"/>
    <property type="evidence" value="ECO:0007669"/>
    <property type="project" value="UniProtKB-KW"/>
</dbReference>
<feature type="compositionally biased region" description="Acidic residues" evidence="11">
    <location>
        <begin position="85"/>
        <end position="94"/>
    </location>
</feature>
<evidence type="ECO:0000256" key="6">
    <source>
        <dbReference type="ARBA" id="ARBA00022840"/>
    </source>
</evidence>
<sequence>MTVDWDMMNEVDQLPYGKATADWLDALVVAMDLLHDPDGMRFSSKKIVLMTDFSGEFSDDQASKIIAGLTNSGIELSVIGPEIVDEDNSDDDMDGPGSSNGAPKNGSTGNPINWNGKPKTAIQLAGEALITRIVSELIFFQKKSAGSANWNTVLDIGPDFQIAITGKIKVKHSTVPTWKKMHAHDETAAIISETSYHRHDDAQTAVDEAEVIMGYKYGTTLVPFSDEDAQMKFSSDSPRALSVLGFTRSSNVCHNRRAGDQVLVVIAREGDETAAVALSSLIQALVELDMVAITRRIYNKNSNPVMGVLFPEVTKKYELQHYYNVLTHRAIHPHDPLPPPADHVLNILKPPESVCEGRDRVVPALQAAFPTKRIVKKTKDKADLFSSDNHADKKIKLDDDDNVSAGDLTRPLVTKVTSTTPVQDFMALLGGEAPNFNLRGINSKVLKKKGQEMMTCLKACVRA</sequence>
<evidence type="ECO:0000313" key="13">
    <source>
        <dbReference type="EMBL" id="ROT84418.1"/>
    </source>
</evidence>
<protein>
    <submittedName>
        <fullName evidence="13">ATP-dependent DNA helicase 2 subunit 2</fullName>
    </submittedName>
</protein>
<reference evidence="13 14" key="1">
    <citation type="submission" date="2018-04" db="EMBL/GenBank/DDBJ databases">
        <authorList>
            <person name="Zhang X."/>
            <person name="Yuan J."/>
            <person name="Li F."/>
            <person name="Xiang J."/>
        </authorList>
    </citation>
    <scope>NUCLEOTIDE SEQUENCE [LARGE SCALE GENOMIC DNA]</scope>
    <source>
        <tissue evidence="13">Muscle</tissue>
    </source>
</reference>
<comment type="caution">
    <text evidence="13">The sequence shown here is derived from an EMBL/GenBank/DDBJ whole genome shotgun (WGS) entry which is preliminary data.</text>
</comment>
<evidence type="ECO:0000256" key="3">
    <source>
        <dbReference type="ARBA" id="ARBA00022763"/>
    </source>
</evidence>
<dbReference type="Proteomes" id="UP000283509">
    <property type="component" value="Unassembled WGS sequence"/>
</dbReference>
<keyword evidence="6" id="KW-0067">ATP-binding</keyword>
<evidence type="ECO:0000256" key="10">
    <source>
        <dbReference type="ARBA" id="ARBA00023242"/>
    </source>
</evidence>
<keyword evidence="2" id="KW-0547">Nucleotide-binding</keyword>
<keyword evidence="4" id="KW-0378">Hydrolase</keyword>
<dbReference type="GO" id="GO:0004386">
    <property type="term" value="F:helicase activity"/>
    <property type="evidence" value="ECO:0007669"/>
    <property type="project" value="UniProtKB-KW"/>
</dbReference>
<evidence type="ECO:0000256" key="4">
    <source>
        <dbReference type="ARBA" id="ARBA00022801"/>
    </source>
</evidence>
<evidence type="ECO:0000259" key="12">
    <source>
        <dbReference type="SMART" id="SM00559"/>
    </source>
</evidence>
<feature type="region of interest" description="Disordered" evidence="11">
    <location>
        <begin position="85"/>
        <end position="115"/>
    </location>
</feature>
<dbReference type="PANTHER" id="PTHR12604:SF4">
    <property type="entry name" value="X-RAY REPAIR CROSS-COMPLEMENTING PROTEIN 5"/>
    <property type="match status" value="1"/>
</dbReference>
<dbReference type="SMART" id="SM00559">
    <property type="entry name" value="Ku78"/>
    <property type="match status" value="1"/>
</dbReference>
<dbReference type="GO" id="GO:0006310">
    <property type="term" value="P:DNA recombination"/>
    <property type="evidence" value="ECO:0007669"/>
    <property type="project" value="UniProtKB-KW"/>
</dbReference>
<keyword evidence="14" id="KW-1185">Reference proteome</keyword>
<dbReference type="PANTHER" id="PTHR12604">
    <property type="entry name" value="KU AUTOANTIGEN DNA HELICASE"/>
    <property type="match status" value="1"/>
</dbReference>
<evidence type="ECO:0000256" key="8">
    <source>
        <dbReference type="ARBA" id="ARBA00023172"/>
    </source>
</evidence>